<keyword evidence="1" id="KW-0732">Signal</keyword>
<sequence length="131" mass="13973">MQLAKFAITFIGLFTVAEAIKNCQSYTADVRETLWNSPAEMDCYAIQATGESQECTYKASDGQVQLAASASCHLQVRVNGDGNEIIFGNQDAAEIVKLAISKYQATLDGVLRVGGQGTVTCGGKSANWSIQ</sequence>
<name>A0ABR0I104_9PEZI</name>
<accession>A0ABR0I104</accession>
<protein>
    <recommendedName>
        <fullName evidence="2">Ecp2 effector protein-like domain-containing protein</fullName>
    </recommendedName>
</protein>
<organism evidence="3 4">
    <name type="scientific">Podospora pseudopauciseta</name>
    <dbReference type="NCBI Taxonomy" id="2093780"/>
    <lineage>
        <taxon>Eukaryota</taxon>
        <taxon>Fungi</taxon>
        <taxon>Dikarya</taxon>
        <taxon>Ascomycota</taxon>
        <taxon>Pezizomycotina</taxon>
        <taxon>Sordariomycetes</taxon>
        <taxon>Sordariomycetidae</taxon>
        <taxon>Sordariales</taxon>
        <taxon>Podosporaceae</taxon>
        <taxon>Podospora</taxon>
    </lineage>
</organism>
<gene>
    <name evidence="3" type="ORF">QC763_117065</name>
</gene>
<dbReference type="RefSeq" id="XP_062771363.1">
    <property type="nucleotide sequence ID" value="XM_062908284.1"/>
</dbReference>
<dbReference type="EMBL" id="JAFFHB010000001">
    <property type="protein sequence ID" value="KAK4674041.1"/>
    <property type="molecule type" value="Genomic_DNA"/>
</dbReference>
<feature type="signal peptide" evidence="1">
    <location>
        <begin position="1"/>
        <end position="19"/>
    </location>
</feature>
<comment type="caution">
    <text evidence="3">The sequence shown here is derived from an EMBL/GenBank/DDBJ whole genome shotgun (WGS) entry which is preliminary data.</text>
</comment>
<evidence type="ECO:0000259" key="2">
    <source>
        <dbReference type="Pfam" id="PF14856"/>
    </source>
</evidence>
<dbReference type="Proteomes" id="UP001326199">
    <property type="component" value="Unassembled WGS sequence"/>
</dbReference>
<feature type="domain" description="Ecp2 effector protein-like" evidence="2">
    <location>
        <begin position="23"/>
        <end position="121"/>
    </location>
</feature>
<evidence type="ECO:0000313" key="3">
    <source>
        <dbReference type="EMBL" id="KAK4674041.1"/>
    </source>
</evidence>
<dbReference type="Pfam" id="PF14856">
    <property type="entry name" value="Hce2"/>
    <property type="match status" value="1"/>
</dbReference>
<keyword evidence="4" id="KW-1185">Reference proteome</keyword>
<dbReference type="InterPro" id="IPR029226">
    <property type="entry name" value="Ecp2-like"/>
</dbReference>
<evidence type="ECO:0000256" key="1">
    <source>
        <dbReference type="SAM" id="SignalP"/>
    </source>
</evidence>
<proteinExistence type="predicted"/>
<feature type="chain" id="PRO_5046852395" description="Ecp2 effector protein-like domain-containing protein" evidence="1">
    <location>
        <begin position="20"/>
        <end position="131"/>
    </location>
</feature>
<reference evidence="3 4" key="1">
    <citation type="journal article" date="2023" name="bioRxiv">
        <title>High-quality genome assemblies of four members of thePodospora anserinaspecies complex.</title>
        <authorList>
            <person name="Ament-Velasquez S.L."/>
            <person name="Vogan A.A."/>
            <person name="Wallerman O."/>
            <person name="Hartmann F."/>
            <person name="Gautier V."/>
            <person name="Silar P."/>
            <person name="Giraud T."/>
            <person name="Johannesson H."/>
        </authorList>
    </citation>
    <scope>NUCLEOTIDE SEQUENCE [LARGE SCALE GENOMIC DNA]</scope>
    <source>
        <strain evidence="3 4">CBS 411.78</strain>
    </source>
</reference>
<evidence type="ECO:0000313" key="4">
    <source>
        <dbReference type="Proteomes" id="UP001326199"/>
    </source>
</evidence>
<dbReference type="GeneID" id="87928627"/>